<organism evidence="3 4">
    <name type="scientific">Bifidobacterium breve</name>
    <dbReference type="NCBI Taxonomy" id="1685"/>
    <lineage>
        <taxon>Bacteria</taxon>
        <taxon>Bacillati</taxon>
        <taxon>Actinomycetota</taxon>
        <taxon>Actinomycetes</taxon>
        <taxon>Bifidobacteriales</taxon>
        <taxon>Bifidobacteriaceae</taxon>
        <taxon>Bifidobacterium</taxon>
    </lineage>
</organism>
<keyword evidence="1" id="KW-0812">Transmembrane</keyword>
<feature type="transmembrane region" description="Helical" evidence="1">
    <location>
        <begin position="211"/>
        <end position="231"/>
    </location>
</feature>
<gene>
    <name evidence="3" type="ORF">BB215W447A_1331</name>
    <name evidence="2" type="ORF">NRBB51_1032</name>
</gene>
<feature type="transmembrane region" description="Helical" evidence="1">
    <location>
        <begin position="129"/>
        <end position="150"/>
    </location>
</feature>
<evidence type="ECO:0000313" key="2">
    <source>
        <dbReference type="EMBL" id="AUD81123.1"/>
    </source>
</evidence>
<feature type="transmembrane region" description="Helical" evidence="1">
    <location>
        <begin position="96"/>
        <end position="117"/>
    </location>
</feature>
<dbReference type="Proteomes" id="UP000232609">
    <property type="component" value="Chromosome"/>
</dbReference>
<dbReference type="EMBL" id="CP021392">
    <property type="protein sequence ID" value="AUD81123.1"/>
    <property type="molecule type" value="Genomic_DNA"/>
</dbReference>
<feature type="transmembrane region" description="Helical" evidence="1">
    <location>
        <begin position="157"/>
        <end position="173"/>
    </location>
</feature>
<dbReference type="Proteomes" id="UP000232491">
    <property type="component" value="Chromosome"/>
</dbReference>
<dbReference type="AlphaFoldDB" id="A0A2K9BTC8"/>
<protein>
    <submittedName>
        <fullName evidence="2 3">Membrane spanning protein</fullName>
    </submittedName>
</protein>
<evidence type="ECO:0000256" key="1">
    <source>
        <dbReference type="SAM" id="Phobius"/>
    </source>
</evidence>
<dbReference type="RefSeq" id="WP_016462918.1">
    <property type="nucleotide sequence ID" value="NZ_BCXS01000015.1"/>
</dbReference>
<proteinExistence type="predicted"/>
<accession>A0A2K9BTC8</accession>
<dbReference type="EMBL" id="CP021558">
    <property type="protein sequence ID" value="AUE03346.1"/>
    <property type="molecule type" value="Genomic_DNA"/>
</dbReference>
<reference evidence="4 5" key="1">
    <citation type="submission" date="2017-05" db="EMBL/GenBank/DDBJ databases">
        <title>Comparative genomics and methylome analysis of the gut commensal Bifidobacterium breve.</title>
        <authorList>
            <person name="Bottacini F."/>
            <person name="Morrissey R."/>
            <person name="Roberts R.J."/>
            <person name="James K."/>
            <person name="van Breen J."/>
            <person name="Egan M."/>
            <person name="Lambert J."/>
            <person name="van Limpt K."/>
            <person name="Stanton C."/>
            <person name="Knol J."/>
            <person name="O' Connell Motherway M."/>
            <person name="van Sinderen D."/>
        </authorList>
    </citation>
    <scope>NUCLEOTIDE SEQUENCE [LARGE SCALE GENOMIC DNA]</scope>
    <source>
        <strain evidence="3 4">215W447a</strain>
        <strain evidence="2 5">NRBB51</strain>
    </source>
</reference>
<keyword evidence="1" id="KW-1133">Transmembrane helix</keyword>
<evidence type="ECO:0000313" key="3">
    <source>
        <dbReference type="EMBL" id="AUE03346.1"/>
    </source>
</evidence>
<evidence type="ECO:0000313" key="4">
    <source>
        <dbReference type="Proteomes" id="UP000232491"/>
    </source>
</evidence>
<name>A0A2K9BTC8_BIFBR</name>
<sequence>MSAVSPVRALVAYYWNVWYFLAAVFGAVASLLLGSWISGAANGTPITGGYCVYFTATQPLICLSLLFACDARVAKAHYGGLPRHVYSAWTPCSLRAVFRALILTSVNLIGVLCFDAIMVLTGTRIHPHLAAVLCFVVLQSLATSLIYSIVEIAADPRTAGIVSAILCYAWILLPGDLPDYATPYVANALRTVGLNLNGTVMSPAEAASRASVGPVMVVVPIVVLLVAYVLLSRFRREGVERK</sequence>
<dbReference type="OrthoDB" id="3238543at2"/>
<keyword evidence="1" id="KW-0472">Membrane</keyword>
<feature type="transmembrane region" description="Helical" evidence="1">
    <location>
        <begin position="12"/>
        <end position="33"/>
    </location>
</feature>
<evidence type="ECO:0000313" key="5">
    <source>
        <dbReference type="Proteomes" id="UP000232609"/>
    </source>
</evidence>